<dbReference type="GeneID" id="28974576"/>
<organism evidence="3 4">
    <name type="scientific">Rhodotorula graminis (strain WP1)</name>
    <dbReference type="NCBI Taxonomy" id="578459"/>
    <lineage>
        <taxon>Eukaryota</taxon>
        <taxon>Fungi</taxon>
        <taxon>Dikarya</taxon>
        <taxon>Basidiomycota</taxon>
        <taxon>Pucciniomycotina</taxon>
        <taxon>Microbotryomycetes</taxon>
        <taxon>Sporidiobolales</taxon>
        <taxon>Sporidiobolaceae</taxon>
        <taxon>Rhodotorula</taxon>
    </lineage>
</organism>
<accession>A0A194S7R7</accession>
<dbReference type="AlphaFoldDB" id="A0A194S7R7"/>
<protein>
    <submittedName>
        <fullName evidence="3">Uncharacterized protein</fullName>
    </submittedName>
</protein>
<proteinExistence type="predicted"/>
<keyword evidence="1" id="KW-0812">Transmembrane</keyword>
<keyword evidence="2" id="KW-0732">Signal</keyword>
<dbReference type="EMBL" id="KQ474076">
    <property type="protein sequence ID" value="KPV76535.1"/>
    <property type="molecule type" value="Genomic_DNA"/>
</dbReference>
<name>A0A194S7R7_RHOGW</name>
<evidence type="ECO:0000313" key="4">
    <source>
        <dbReference type="Proteomes" id="UP000053890"/>
    </source>
</evidence>
<feature type="signal peptide" evidence="2">
    <location>
        <begin position="1"/>
        <end position="26"/>
    </location>
</feature>
<dbReference type="Proteomes" id="UP000053890">
    <property type="component" value="Unassembled WGS sequence"/>
</dbReference>
<dbReference type="RefSeq" id="XP_018272584.1">
    <property type="nucleotide sequence ID" value="XM_018414128.1"/>
</dbReference>
<evidence type="ECO:0000313" key="3">
    <source>
        <dbReference type="EMBL" id="KPV76535.1"/>
    </source>
</evidence>
<evidence type="ECO:0000256" key="2">
    <source>
        <dbReference type="SAM" id="SignalP"/>
    </source>
</evidence>
<sequence>MPTRRALPLRIAALVVSAWTLAGVAAGNNAPPFSTQMSLDGEDLLSVWFERNGYAYKSDSAFECEKFQLLFFGSAAPLSLDVLRFPLPLNESAYEVLHYLGDWGDVAPGEVATWDTRGAEVGDEFVVRLRDDEGRVSYSEPGMVVSPEDSFPSRECTPRPGWTLLGATCAALSIVCFALAVAVVFSCGEHAQDCFSRARRIAVDGGDGEPVPPILPSAYVAPTRRHKRTSYEKIKVREEGARIDEDEAEFVGTSPVRKAGRG</sequence>
<keyword evidence="1" id="KW-1133">Transmembrane helix</keyword>
<keyword evidence="4" id="KW-1185">Reference proteome</keyword>
<evidence type="ECO:0000256" key="1">
    <source>
        <dbReference type="SAM" id="Phobius"/>
    </source>
</evidence>
<feature type="transmembrane region" description="Helical" evidence="1">
    <location>
        <begin position="162"/>
        <end position="187"/>
    </location>
</feature>
<keyword evidence="1" id="KW-0472">Membrane</keyword>
<reference evidence="3 4" key="1">
    <citation type="journal article" date="2015" name="Front. Microbiol.">
        <title>Genome sequence of the plant growth promoting endophytic yeast Rhodotorula graminis WP1.</title>
        <authorList>
            <person name="Firrincieli A."/>
            <person name="Otillar R."/>
            <person name="Salamov A."/>
            <person name="Schmutz J."/>
            <person name="Khan Z."/>
            <person name="Redman R.S."/>
            <person name="Fleck N.D."/>
            <person name="Lindquist E."/>
            <person name="Grigoriev I.V."/>
            <person name="Doty S.L."/>
        </authorList>
    </citation>
    <scope>NUCLEOTIDE SEQUENCE [LARGE SCALE GENOMIC DNA]</scope>
    <source>
        <strain evidence="3 4">WP1</strain>
    </source>
</reference>
<feature type="chain" id="PRO_5008265520" evidence="2">
    <location>
        <begin position="27"/>
        <end position="262"/>
    </location>
</feature>
<dbReference type="OrthoDB" id="10400135at2759"/>
<gene>
    <name evidence="3" type="ORF">RHOBADRAFT_42878</name>
</gene>